<dbReference type="Proteomes" id="UP000229278">
    <property type="component" value="Unassembled WGS sequence"/>
</dbReference>
<dbReference type="EMBL" id="PDTV01000006">
    <property type="protein sequence ID" value="PIE83236.1"/>
    <property type="molecule type" value="Genomic_DNA"/>
</dbReference>
<accession>A0A2G6PF95</accession>
<keyword evidence="1" id="KW-0472">Membrane</keyword>
<feature type="transmembrane region" description="Helical" evidence="1">
    <location>
        <begin position="157"/>
        <end position="182"/>
    </location>
</feature>
<name>A0A2G6PF95_9GAMM</name>
<evidence type="ECO:0000256" key="1">
    <source>
        <dbReference type="SAM" id="Phobius"/>
    </source>
</evidence>
<sequence>MKIRITPFTTLIQPGLILLACIAALVFSYLNRNLQVDDALIYQRYLSNLLDGHGLVYNHGEYFNAMTSPLFSYLSALIALLVGQVNLVVMSINTLAMIGSLLIFNQVFGRYDSWGSAFGALFCACLALIYLTYGLESTLFLFLIGLCLYLFERNQVFWLGIACALLLLTRSEGIFLILAMAVEHFRQQRPFPNWRYFILPLAIIGAFYLFNKIYYGQFMPHTGMAKIYQGRSGLWGAWPSFADFSYQIEWSFQSNEVFYIFTFLALIGFLSLGKCSLNLITGLFFILYTAFYVILNIPNYHWYYAPYYLFAGFYAGTGSTWLARNFYASRSRLFQGLGMILVTLLLYRFSVHNAANLYIALGLGYQHPYYPALGHWLHKNTPPDAKIAMCEIGTVGYYSKRYIIDMLGLVNPDTARFIGERRFSEWLRLYTPGYILIHQPAWGHETSAKTAALLGDYHQTPNFKFPSFNLLVARNLNKPTFIPEISSEVAVELKATQDGNWGLIVHAPGKVRFKLPAGHYAISGEFGIFKEAYDGEQPSDGVRFRIVTQDTADTAAHYTDLFKRNLDPLNNLEDRSTQSFPAITLNLQREADLIFITEPGKHNAHDWSFWRNLQVHPI</sequence>
<feature type="transmembrane region" description="Helical" evidence="1">
    <location>
        <begin position="12"/>
        <end position="30"/>
    </location>
</feature>
<comment type="caution">
    <text evidence="2">The sequence shown here is derived from an EMBL/GenBank/DDBJ whole genome shotgun (WGS) entry which is preliminary data.</text>
</comment>
<evidence type="ECO:0008006" key="4">
    <source>
        <dbReference type="Google" id="ProtNLM"/>
    </source>
</evidence>
<evidence type="ECO:0000313" key="2">
    <source>
        <dbReference type="EMBL" id="PIE83236.1"/>
    </source>
</evidence>
<keyword evidence="1" id="KW-0812">Transmembrane</keyword>
<feature type="transmembrane region" description="Helical" evidence="1">
    <location>
        <begin position="277"/>
        <end position="295"/>
    </location>
</feature>
<dbReference type="PROSITE" id="PS51257">
    <property type="entry name" value="PROKAR_LIPOPROTEIN"/>
    <property type="match status" value="1"/>
</dbReference>
<evidence type="ECO:0000313" key="3">
    <source>
        <dbReference type="Proteomes" id="UP000229278"/>
    </source>
</evidence>
<organism evidence="2 3">
    <name type="scientific">Candidatus Contendibacter odensensis</name>
    <dbReference type="NCBI Taxonomy" id="1400860"/>
    <lineage>
        <taxon>Bacteria</taxon>
        <taxon>Pseudomonadati</taxon>
        <taxon>Pseudomonadota</taxon>
        <taxon>Gammaproteobacteria</taxon>
        <taxon>Candidatus Competibacteraceae</taxon>
        <taxon>Candidatus Contendibacter</taxon>
    </lineage>
</organism>
<protein>
    <recommendedName>
        <fullName evidence="4">Glycosyltransferase RgtA/B/C/D-like domain-containing protein</fullName>
    </recommendedName>
</protein>
<feature type="transmembrane region" description="Helical" evidence="1">
    <location>
        <begin position="118"/>
        <end position="151"/>
    </location>
</feature>
<reference evidence="2 3" key="1">
    <citation type="submission" date="2017-10" db="EMBL/GenBank/DDBJ databases">
        <title>Novel microbial diversity and functional potential in the marine mammal oral microbiome.</title>
        <authorList>
            <person name="Dudek N.K."/>
            <person name="Sun C.L."/>
            <person name="Burstein D."/>
            <person name="Kantor R.S."/>
            <person name="Aliaga Goltsman D.S."/>
            <person name="Bik E.M."/>
            <person name="Thomas B.C."/>
            <person name="Banfield J.F."/>
            <person name="Relman D.A."/>
        </authorList>
    </citation>
    <scope>NUCLEOTIDE SEQUENCE [LARGE SCALE GENOMIC DNA]</scope>
    <source>
        <strain evidence="2">DOLJORAL78_50_517</strain>
    </source>
</reference>
<feature type="transmembrane region" description="Helical" evidence="1">
    <location>
        <begin position="194"/>
        <end position="210"/>
    </location>
</feature>
<feature type="transmembrane region" description="Helical" evidence="1">
    <location>
        <begin position="250"/>
        <end position="270"/>
    </location>
</feature>
<gene>
    <name evidence="2" type="ORF">CSA09_02845</name>
</gene>
<dbReference type="AlphaFoldDB" id="A0A2G6PF95"/>
<feature type="transmembrane region" description="Helical" evidence="1">
    <location>
        <begin position="333"/>
        <end position="350"/>
    </location>
</feature>
<feature type="transmembrane region" description="Helical" evidence="1">
    <location>
        <begin position="70"/>
        <end position="98"/>
    </location>
</feature>
<feature type="transmembrane region" description="Helical" evidence="1">
    <location>
        <begin position="301"/>
        <end position="321"/>
    </location>
</feature>
<keyword evidence="1" id="KW-1133">Transmembrane helix</keyword>
<proteinExistence type="predicted"/>